<dbReference type="RefSeq" id="WP_165839435.1">
    <property type="nucleotide sequence ID" value="NZ_FMUH01000007.1"/>
</dbReference>
<dbReference type="InterPro" id="IPR019060">
    <property type="entry name" value="DUF2382"/>
</dbReference>
<dbReference type="Proteomes" id="UP000198981">
    <property type="component" value="Unassembled WGS sequence"/>
</dbReference>
<dbReference type="PANTHER" id="PTHR38463:SF1">
    <property type="entry name" value="STRESS RESPONSE PROTEIN YSNF"/>
    <property type="match status" value="1"/>
</dbReference>
<accession>A0A1G4YWW6</accession>
<dbReference type="STRING" id="1960309.SAMN03159343_3681"/>
<evidence type="ECO:0000313" key="3">
    <source>
        <dbReference type="Proteomes" id="UP000198981"/>
    </source>
</evidence>
<evidence type="ECO:0000259" key="1">
    <source>
        <dbReference type="Pfam" id="PF09557"/>
    </source>
</evidence>
<dbReference type="AlphaFoldDB" id="A0A1G4YWW6"/>
<organism evidence="2 3">
    <name type="scientific">Klenkia marina</name>
    <dbReference type="NCBI Taxonomy" id="1960309"/>
    <lineage>
        <taxon>Bacteria</taxon>
        <taxon>Bacillati</taxon>
        <taxon>Actinomycetota</taxon>
        <taxon>Actinomycetes</taxon>
        <taxon>Geodermatophilales</taxon>
        <taxon>Geodermatophilaceae</taxon>
        <taxon>Klenkia</taxon>
    </lineage>
</organism>
<dbReference type="Pfam" id="PF09557">
    <property type="entry name" value="DUF2382"/>
    <property type="match status" value="1"/>
</dbReference>
<dbReference type="EMBL" id="FMUH01000007">
    <property type="protein sequence ID" value="SCX57932.1"/>
    <property type="molecule type" value="Genomic_DNA"/>
</dbReference>
<protein>
    <recommendedName>
        <fullName evidence="1">DUF2382 domain-containing protein</fullName>
    </recommendedName>
</protein>
<sequence length="119" mass="12888">MSGEHAVTRAEERLDVGVEVIPVGRARLVVETTTEEVLVPVRVTRQRVRVEMGPPPDTSPVERAPATASGWLTLHADEPVVTVRSVPVERVRLVTAWVPGETQVTATVAHEVVEVETPG</sequence>
<gene>
    <name evidence="2" type="ORF">SAMN03159343_3681</name>
</gene>
<feature type="domain" description="DUF2382" evidence="1">
    <location>
        <begin position="8"/>
        <end position="115"/>
    </location>
</feature>
<reference evidence="3" key="1">
    <citation type="submission" date="2016-10" db="EMBL/GenBank/DDBJ databases">
        <authorList>
            <person name="Varghese N."/>
            <person name="Submissions S."/>
        </authorList>
    </citation>
    <scope>NUCLEOTIDE SEQUENCE [LARGE SCALE GENOMIC DNA]</scope>
    <source>
        <strain evidence="3">DSM 45722</strain>
    </source>
</reference>
<proteinExistence type="predicted"/>
<dbReference type="PANTHER" id="PTHR38463">
    <property type="entry name" value="STRESS RESPONSE PROTEIN YSNF"/>
    <property type="match status" value="1"/>
</dbReference>
<name>A0A1G4YWW6_9ACTN</name>
<evidence type="ECO:0000313" key="2">
    <source>
        <dbReference type="EMBL" id="SCX57932.1"/>
    </source>
</evidence>
<keyword evidence="3" id="KW-1185">Reference proteome</keyword>
<dbReference type="InterPro" id="IPR052967">
    <property type="entry name" value="Stress_Response_Assoc"/>
</dbReference>